<proteinExistence type="predicted"/>
<organism evidence="1 2">
    <name type="scientific">Lacrimispora amygdalina</name>
    <dbReference type="NCBI Taxonomy" id="253257"/>
    <lineage>
        <taxon>Bacteria</taxon>
        <taxon>Bacillati</taxon>
        <taxon>Bacillota</taxon>
        <taxon>Clostridia</taxon>
        <taxon>Lachnospirales</taxon>
        <taxon>Lachnospiraceae</taxon>
        <taxon>Lacrimispora</taxon>
    </lineage>
</organism>
<name>A0A3E2N5I0_9FIRM</name>
<comment type="caution">
    <text evidence="1">The sequence shown here is derived from an EMBL/GenBank/DDBJ whole genome shotgun (WGS) entry which is preliminary data.</text>
</comment>
<evidence type="ECO:0000313" key="1">
    <source>
        <dbReference type="EMBL" id="RFZ76240.1"/>
    </source>
</evidence>
<reference evidence="1 2" key="1">
    <citation type="submission" date="2018-07" db="EMBL/GenBank/DDBJ databases">
        <title>New species, Clostridium PI-S10-A1B.</title>
        <authorList>
            <person name="Krishna G."/>
            <person name="Summeta K."/>
            <person name="Shikha S."/>
            <person name="Prabhu P.B."/>
            <person name="Suresh K."/>
        </authorList>
    </citation>
    <scope>NUCLEOTIDE SEQUENCE [LARGE SCALE GENOMIC DNA]</scope>
    <source>
        <strain evidence="1 2">PI-S10-A1B</strain>
    </source>
</reference>
<evidence type="ECO:0000313" key="2">
    <source>
        <dbReference type="Proteomes" id="UP000260680"/>
    </source>
</evidence>
<gene>
    <name evidence="1" type="ORF">DS742_24820</name>
</gene>
<dbReference type="EMBL" id="QOHO01000098">
    <property type="protein sequence ID" value="RFZ76240.1"/>
    <property type="molecule type" value="Genomic_DNA"/>
</dbReference>
<accession>A0A3E2N5I0</accession>
<dbReference type="AlphaFoldDB" id="A0A3E2N5I0"/>
<protein>
    <submittedName>
        <fullName evidence="1">Uncharacterized protein</fullName>
    </submittedName>
</protein>
<dbReference type="Proteomes" id="UP000260680">
    <property type="component" value="Unassembled WGS sequence"/>
</dbReference>
<sequence length="61" mass="7062">MNYILNNIENIKLLQYYGQLTKDNGGEPGIGSAHGKKKKYKYQVSIKPVKRPNILYIFFLT</sequence>